<dbReference type="SUPFAM" id="SSF52540">
    <property type="entry name" value="P-loop containing nucleoside triphosphate hydrolases"/>
    <property type="match status" value="1"/>
</dbReference>
<name>A0A8I1Y7V4_BRAEL</name>
<accession>A0A8I1Y7V4</accession>
<keyword evidence="6" id="KW-0472">Membrane</keyword>
<reference evidence="8" key="1">
    <citation type="submission" date="2021-02" db="EMBL/GenBank/DDBJ databases">
        <title>Genomic Encyclopedia of Type Strains, Phase IV (KMG-V): Genome sequencing to study the core and pangenomes of soil and plant-associated prokaryotes.</title>
        <authorList>
            <person name="Whitman W."/>
        </authorList>
    </citation>
    <scope>NUCLEOTIDE SEQUENCE</scope>
    <source>
        <strain evidence="8">USDA 406</strain>
    </source>
</reference>
<dbReference type="Pfam" id="PF02534">
    <property type="entry name" value="T4SS-DNA_transf"/>
    <property type="match status" value="1"/>
</dbReference>
<dbReference type="GO" id="GO:0005886">
    <property type="term" value="C:plasma membrane"/>
    <property type="evidence" value="ECO:0007669"/>
    <property type="project" value="UniProtKB-SubCell"/>
</dbReference>
<dbReference type="InterPro" id="IPR003688">
    <property type="entry name" value="TraG/VirD4"/>
</dbReference>
<evidence type="ECO:0000256" key="6">
    <source>
        <dbReference type="ARBA" id="ARBA00023136"/>
    </source>
</evidence>
<feature type="region of interest" description="Disordered" evidence="7">
    <location>
        <begin position="521"/>
        <end position="565"/>
    </location>
</feature>
<comment type="similarity">
    <text evidence="2">Belongs to the VirD4/TraG family.</text>
</comment>
<dbReference type="InterPro" id="IPR051539">
    <property type="entry name" value="T4SS-coupling_protein"/>
</dbReference>
<sequence>MFPAKIYVGQITVVFGIVAASTWGATQWTAGALGFQQRLGAPWFLIADYPVYLPWRLFEWWFAYEAYAPEIFEAGGAIAAAGGVAGALFAIVNSVWRARQNQLVTTYGSARWASAKEIEAAGLFAGKGVFLGRLESSYLRHDGPEHVMCFAPTRSGKGVGLVLPTLLSWTSSAVVHDIKGENWELTAGWRSTFSHCLLFNPTDPLSARYNPLLEVRKGRAEVRDVQNIADILVDPEGALERRTHWEKTSHSLLVGVILHVLYAEESKTLTRVTEILADPAQSFEKTLRIMLATNHLGSDAEPKVHPVVAATARELLNKSENERSGVLSTAVSFLGLYRDPVVSRNTETCDWRIADLVSAARPVTLYLVVPPSDISRTKPLIRLILNQIGRRLTETLNVGATDRKQRQLLMMLDEFPALGRLDFFESALAFMAGYGIDPQSPCFGPSSAWIQHRDRRVVGKKMIRGEHVFAQPFVQTLNPPAGAADPASQGRALQFDAVPRKDLRLAIKRRVVAILADQHLGEQRRRGQSTGDRPLGSRGLGDGSAGAAGKFPPANPHDAQLSRHPVQHLADALADRMQGPAAARASLVPGAENDLFARQMIGQRLAFRRSIRRRREWCDRVRIGLGNRQIGVEIFKSKRELVGVETLGATPVLRALKLFDDQTEALDLTVSVLDERGDVAHQTMQKCWVRRQIVEIKLHVRFYSDVLIRRIKFAIFQGVFVFSARDCWSPSTLRRAPVDAFNQHRQLRRRQRDRAAWIAHSGPDKATLIELFGEQTKPVAVPEQDLQHARPLAPEGKQVSRERILPQRLLDDGREPVEALSHVGVAQSQMHLHACRNDHHDVVSRSATCRRTASGSASAGAKTRRPSGSSTATMPSGGCNRSWRTRGKGPSDAAFATSTRANFERLSLPKPSSARHRNSTLVTIRCRRATDDTVCPVRSTSSTIASFSAALKLRRVDFAGVSASPTIGVVKIDLLSVSLALPLALVLICARALGWSCARQSISTSLASIKSRHRCRPKRDIPWALAYARTLIPDHVIASTCMAQNAWTARLRASLDSLSGRRRRRSSRFNSACTLRASTSTRTLSQRAKVP</sequence>
<proteinExistence type="inferred from homology"/>
<keyword evidence="4" id="KW-0812">Transmembrane</keyword>
<dbReference type="Proteomes" id="UP000673383">
    <property type="component" value="Unassembled WGS sequence"/>
</dbReference>
<comment type="caution">
    <text evidence="8">The sequence shown here is derived from an EMBL/GenBank/DDBJ whole genome shotgun (WGS) entry which is preliminary data.</text>
</comment>
<organism evidence="8 9">
    <name type="scientific">Bradyrhizobium elkanii</name>
    <dbReference type="NCBI Taxonomy" id="29448"/>
    <lineage>
        <taxon>Bacteria</taxon>
        <taxon>Pseudomonadati</taxon>
        <taxon>Pseudomonadota</taxon>
        <taxon>Alphaproteobacteria</taxon>
        <taxon>Hyphomicrobiales</taxon>
        <taxon>Nitrobacteraceae</taxon>
        <taxon>Bradyrhizobium</taxon>
    </lineage>
</organism>
<dbReference type="PANTHER" id="PTHR37937:SF1">
    <property type="entry name" value="CONJUGATIVE TRANSFER: DNA TRANSPORT"/>
    <property type="match status" value="1"/>
</dbReference>
<dbReference type="InterPro" id="IPR027417">
    <property type="entry name" value="P-loop_NTPase"/>
</dbReference>
<dbReference type="AlphaFoldDB" id="A0A8I1Y7V4"/>
<gene>
    <name evidence="8" type="ORF">JOH49_006172</name>
</gene>
<dbReference type="EMBL" id="JAFICZ010000001">
    <property type="protein sequence ID" value="MBP1296419.1"/>
    <property type="molecule type" value="Genomic_DNA"/>
</dbReference>
<comment type="subcellular location">
    <subcellularLocation>
        <location evidence="1">Cell membrane</location>
        <topology evidence="1">Multi-pass membrane protein</topology>
    </subcellularLocation>
</comment>
<protein>
    <submittedName>
        <fullName evidence="8">Type IV secretory pathway TraG/TraD family ATPase VirD4</fullName>
    </submittedName>
</protein>
<keyword evidence="5" id="KW-1133">Transmembrane helix</keyword>
<evidence type="ECO:0000256" key="7">
    <source>
        <dbReference type="SAM" id="MobiDB-lite"/>
    </source>
</evidence>
<feature type="compositionally biased region" description="Low complexity" evidence="7">
    <location>
        <begin position="847"/>
        <end position="861"/>
    </location>
</feature>
<dbReference type="PANTHER" id="PTHR37937">
    <property type="entry name" value="CONJUGATIVE TRANSFER: DNA TRANSPORT"/>
    <property type="match status" value="1"/>
</dbReference>
<keyword evidence="3" id="KW-1003">Cell membrane</keyword>
<feature type="region of interest" description="Disordered" evidence="7">
    <location>
        <begin position="847"/>
        <end position="891"/>
    </location>
</feature>
<dbReference type="Gene3D" id="3.40.50.300">
    <property type="entry name" value="P-loop containing nucleotide triphosphate hydrolases"/>
    <property type="match status" value="1"/>
</dbReference>
<evidence type="ECO:0000256" key="4">
    <source>
        <dbReference type="ARBA" id="ARBA00022692"/>
    </source>
</evidence>
<evidence type="ECO:0000256" key="2">
    <source>
        <dbReference type="ARBA" id="ARBA00008806"/>
    </source>
</evidence>
<dbReference type="CDD" id="cd01127">
    <property type="entry name" value="TrwB_TraG_TraD_VirD4"/>
    <property type="match status" value="2"/>
</dbReference>
<evidence type="ECO:0000256" key="5">
    <source>
        <dbReference type="ARBA" id="ARBA00022989"/>
    </source>
</evidence>
<evidence type="ECO:0000256" key="1">
    <source>
        <dbReference type="ARBA" id="ARBA00004651"/>
    </source>
</evidence>
<evidence type="ECO:0000256" key="3">
    <source>
        <dbReference type="ARBA" id="ARBA00022475"/>
    </source>
</evidence>
<evidence type="ECO:0000313" key="9">
    <source>
        <dbReference type="Proteomes" id="UP000673383"/>
    </source>
</evidence>
<dbReference type="NCBIfam" id="NF010450">
    <property type="entry name" value="PRK13876.1"/>
    <property type="match status" value="1"/>
</dbReference>
<evidence type="ECO:0000313" key="8">
    <source>
        <dbReference type="EMBL" id="MBP1296419.1"/>
    </source>
</evidence>